<dbReference type="Proteomes" id="UP001381693">
    <property type="component" value="Unassembled WGS sequence"/>
</dbReference>
<keyword evidence="3" id="KW-1185">Reference proteome</keyword>
<dbReference type="EMBL" id="JAXCGZ010005981">
    <property type="protein sequence ID" value="KAK7080341.1"/>
    <property type="molecule type" value="Genomic_DNA"/>
</dbReference>
<gene>
    <name evidence="2" type="ORF">SK128_025222</name>
</gene>
<feature type="region of interest" description="Disordered" evidence="1">
    <location>
        <begin position="1"/>
        <end position="38"/>
    </location>
</feature>
<organism evidence="2 3">
    <name type="scientific">Halocaridina rubra</name>
    <name type="common">Hawaiian red shrimp</name>
    <dbReference type="NCBI Taxonomy" id="373956"/>
    <lineage>
        <taxon>Eukaryota</taxon>
        <taxon>Metazoa</taxon>
        <taxon>Ecdysozoa</taxon>
        <taxon>Arthropoda</taxon>
        <taxon>Crustacea</taxon>
        <taxon>Multicrustacea</taxon>
        <taxon>Malacostraca</taxon>
        <taxon>Eumalacostraca</taxon>
        <taxon>Eucarida</taxon>
        <taxon>Decapoda</taxon>
        <taxon>Pleocyemata</taxon>
        <taxon>Caridea</taxon>
        <taxon>Atyoidea</taxon>
        <taxon>Atyidae</taxon>
        <taxon>Halocaridina</taxon>
    </lineage>
</organism>
<proteinExistence type="predicted"/>
<accession>A0AAN8X9H5</accession>
<evidence type="ECO:0000313" key="2">
    <source>
        <dbReference type="EMBL" id="KAK7080341.1"/>
    </source>
</evidence>
<name>A0AAN8X9H5_HALRR</name>
<evidence type="ECO:0000256" key="1">
    <source>
        <dbReference type="SAM" id="MobiDB-lite"/>
    </source>
</evidence>
<reference evidence="2 3" key="1">
    <citation type="submission" date="2023-11" db="EMBL/GenBank/DDBJ databases">
        <title>Halocaridina rubra genome assembly.</title>
        <authorList>
            <person name="Smith C."/>
        </authorList>
    </citation>
    <scope>NUCLEOTIDE SEQUENCE [LARGE SCALE GENOMIC DNA]</scope>
    <source>
        <strain evidence="2">EP-1</strain>
        <tissue evidence="2">Whole</tissue>
    </source>
</reference>
<comment type="caution">
    <text evidence="2">The sequence shown here is derived from an EMBL/GenBank/DDBJ whole genome shotgun (WGS) entry which is preliminary data.</text>
</comment>
<protein>
    <submittedName>
        <fullName evidence="2">Uncharacterized protein</fullName>
    </submittedName>
</protein>
<dbReference type="AlphaFoldDB" id="A0AAN8X9H5"/>
<sequence>MSRRPGPSIPDSYRAGPVSPSGLPQGPQGYRLHPEGSLPPWVKENPHKALYPKKYRGLNGWIRRHPRKFHNIVIGLGLMIFFSRPLYDAFLRERIEGPLPTKPSAATKPILT</sequence>
<evidence type="ECO:0000313" key="3">
    <source>
        <dbReference type="Proteomes" id="UP001381693"/>
    </source>
</evidence>